<comment type="catalytic activity">
    <reaction evidence="1">
        <text>Hydrolyzes the link between N-acetylmuramoyl residues and L-amino acid residues in certain cell-wall glycopeptides.</text>
        <dbReference type="EC" id="3.5.1.28"/>
    </reaction>
</comment>
<organism evidence="5 6">
    <name type="scientific">Desulfuromonas thiophila</name>
    <dbReference type="NCBI Taxonomy" id="57664"/>
    <lineage>
        <taxon>Bacteria</taxon>
        <taxon>Pseudomonadati</taxon>
        <taxon>Thermodesulfobacteriota</taxon>
        <taxon>Desulfuromonadia</taxon>
        <taxon>Desulfuromonadales</taxon>
        <taxon>Desulfuromonadaceae</taxon>
        <taxon>Desulfuromonas</taxon>
    </lineage>
</organism>
<feature type="domain" description="MurNAc-LAA" evidence="4">
    <location>
        <begin position="423"/>
        <end position="573"/>
    </location>
</feature>
<dbReference type="Gene3D" id="1.25.40.10">
    <property type="entry name" value="Tetratricopeptide repeat domain"/>
    <property type="match status" value="1"/>
</dbReference>
<evidence type="ECO:0000313" key="5">
    <source>
        <dbReference type="EMBL" id="SDE60807.1"/>
    </source>
</evidence>
<dbReference type="InterPro" id="IPR011990">
    <property type="entry name" value="TPR-like_helical_dom_sf"/>
</dbReference>
<evidence type="ECO:0000313" key="6">
    <source>
        <dbReference type="Proteomes" id="UP000243205"/>
    </source>
</evidence>
<dbReference type="Pfam" id="PF11741">
    <property type="entry name" value="AMIN"/>
    <property type="match status" value="1"/>
</dbReference>
<dbReference type="AlphaFoldDB" id="A0A1G7EAZ3"/>
<reference evidence="6" key="1">
    <citation type="submission" date="2016-10" db="EMBL/GenBank/DDBJ databases">
        <authorList>
            <person name="Varghese N."/>
            <person name="Submissions S."/>
        </authorList>
    </citation>
    <scope>NUCLEOTIDE SEQUENCE [LARGE SCALE GENOMIC DNA]</scope>
    <source>
        <strain evidence="6">DSM 8987</strain>
    </source>
</reference>
<protein>
    <recommendedName>
        <fullName evidence="2">N-acetylmuramoyl-L-alanine amidase</fullName>
        <ecNumber evidence="2">3.5.1.28</ecNumber>
    </recommendedName>
</protein>
<dbReference type="CDD" id="cd02696">
    <property type="entry name" value="MurNAc-LAA"/>
    <property type="match status" value="1"/>
</dbReference>
<dbReference type="SMART" id="SM00646">
    <property type="entry name" value="Ami_3"/>
    <property type="match status" value="1"/>
</dbReference>
<evidence type="ECO:0000259" key="4">
    <source>
        <dbReference type="SMART" id="SM00646"/>
    </source>
</evidence>
<sequence>MNSANCLMTERRPCGIVTVLLPALLPLVLLLALLWPQPACASPQSDYTAAREAYHALLRSNSRQQYRHHWERVLDPLATFVRRYPQHARAADACYLLGQGYEKLSAISHQRDDLQQALSHYQRLFERYPASSLADDALLHSARIQQQRLADNVQSRQLLQRLLRQYPRADMAAPARTLLAQLGEAPPASPAPVATPAAQAGGSQIEDIRYSVGADHTRLVIELSGETPYQLGNLSGPPRFYLDLAGARSRAGLPETFSVRGAPALRAIRQGKGTHGVRLVCDFDRLPGYQVFTLTQPFRIVVDFSHDQHASLTANPPQLREAPASAPRQPAGDAVTALLPAKSAEPVQRLQLPPLKKKQRLRIVVDAGHGGKDPGAVGAGGLYEKDITLAMAKKLAEQLRQQVSCEVLLTRERDVYLTLQQRTAFANEVDADLFVSIHANASLNKAAHGTETFFLNFSKNDKAIEVAARENGMSLKEVSDLELILFDLMANAKINESSRLATEIQQAMVKRLRQKYPVRDLGVKQGPFHVLLGATMPSVLVEVAFISHAKEASYLKNSHYQAQAVLGISQGVANYLRSQNLLAER</sequence>
<dbReference type="Pfam" id="PF01520">
    <property type="entry name" value="Amidase_3"/>
    <property type="match status" value="1"/>
</dbReference>
<dbReference type="InterPro" id="IPR050695">
    <property type="entry name" value="N-acetylmuramoyl_amidase_3"/>
</dbReference>
<dbReference type="STRING" id="57664.SAMN05661003_11911"/>
<evidence type="ECO:0000256" key="3">
    <source>
        <dbReference type="ARBA" id="ARBA00022801"/>
    </source>
</evidence>
<dbReference type="Gene3D" id="3.40.630.40">
    <property type="entry name" value="Zn-dependent exopeptidases"/>
    <property type="match status" value="1"/>
</dbReference>
<dbReference type="OrthoDB" id="9806267at2"/>
<dbReference type="InterPro" id="IPR002508">
    <property type="entry name" value="MurNAc-LAA_cat"/>
</dbReference>
<dbReference type="GO" id="GO:0009253">
    <property type="term" value="P:peptidoglycan catabolic process"/>
    <property type="evidence" value="ECO:0007669"/>
    <property type="project" value="InterPro"/>
</dbReference>
<dbReference type="PANTHER" id="PTHR30404">
    <property type="entry name" value="N-ACETYLMURAMOYL-L-ALANINE AMIDASE"/>
    <property type="match status" value="1"/>
</dbReference>
<dbReference type="InterPro" id="IPR021731">
    <property type="entry name" value="AMIN_dom"/>
</dbReference>
<name>A0A1G7EAZ3_9BACT</name>
<dbReference type="EMBL" id="FNAQ01000019">
    <property type="protein sequence ID" value="SDE60807.1"/>
    <property type="molecule type" value="Genomic_DNA"/>
</dbReference>
<dbReference type="Gene3D" id="2.60.40.3500">
    <property type="match status" value="1"/>
</dbReference>
<keyword evidence="3" id="KW-0378">Hydrolase</keyword>
<gene>
    <name evidence="5" type="ORF">SAMN05661003_11911</name>
</gene>
<dbReference type="GO" id="GO:0030288">
    <property type="term" value="C:outer membrane-bounded periplasmic space"/>
    <property type="evidence" value="ECO:0007669"/>
    <property type="project" value="TreeGrafter"/>
</dbReference>
<dbReference type="Proteomes" id="UP000243205">
    <property type="component" value="Unassembled WGS sequence"/>
</dbReference>
<dbReference type="GO" id="GO:0008745">
    <property type="term" value="F:N-acetylmuramoyl-L-alanine amidase activity"/>
    <property type="evidence" value="ECO:0007669"/>
    <property type="project" value="UniProtKB-EC"/>
</dbReference>
<proteinExistence type="predicted"/>
<keyword evidence="6" id="KW-1185">Reference proteome</keyword>
<evidence type="ECO:0000256" key="2">
    <source>
        <dbReference type="ARBA" id="ARBA00011901"/>
    </source>
</evidence>
<dbReference type="RefSeq" id="WP_092080179.1">
    <property type="nucleotide sequence ID" value="NZ_FNAQ01000019.1"/>
</dbReference>
<accession>A0A1G7EAZ3</accession>
<dbReference type="FunFam" id="3.40.630.40:FF:000005">
    <property type="entry name" value="N-acetylmuramoyl-L-alanine amidase (AmiA)"/>
    <property type="match status" value="1"/>
</dbReference>
<evidence type="ECO:0000256" key="1">
    <source>
        <dbReference type="ARBA" id="ARBA00001561"/>
    </source>
</evidence>
<dbReference type="EC" id="3.5.1.28" evidence="2"/>
<dbReference type="SUPFAM" id="SSF53187">
    <property type="entry name" value="Zn-dependent exopeptidases"/>
    <property type="match status" value="1"/>
</dbReference>
<dbReference type="PANTHER" id="PTHR30404:SF0">
    <property type="entry name" value="N-ACETYLMURAMOYL-L-ALANINE AMIDASE AMIC"/>
    <property type="match status" value="1"/>
</dbReference>